<feature type="transmembrane region" description="Helical" evidence="8">
    <location>
        <begin position="36"/>
        <end position="58"/>
    </location>
</feature>
<dbReference type="EMBL" id="JBHLZU010000018">
    <property type="protein sequence ID" value="MFB9906609.1"/>
    <property type="molecule type" value="Genomic_DNA"/>
</dbReference>
<keyword evidence="2" id="KW-1003">Cell membrane</keyword>
<protein>
    <submittedName>
        <fullName evidence="9">Murein biosynthesis integral membrane protein MurJ</fullName>
    </submittedName>
</protein>
<feature type="transmembrane region" description="Helical" evidence="8">
    <location>
        <begin position="258"/>
        <end position="278"/>
    </location>
</feature>
<dbReference type="InterPro" id="IPR004268">
    <property type="entry name" value="MurJ"/>
</dbReference>
<evidence type="ECO:0000256" key="7">
    <source>
        <dbReference type="ARBA" id="ARBA00023136"/>
    </source>
</evidence>
<dbReference type="PRINTS" id="PR01806">
    <property type="entry name" value="VIRFACTRMVIN"/>
</dbReference>
<dbReference type="CDD" id="cd13123">
    <property type="entry name" value="MATE_MurJ_like"/>
    <property type="match status" value="1"/>
</dbReference>
<dbReference type="InterPro" id="IPR051050">
    <property type="entry name" value="Lipid_II_flippase_MurJ/MviN"/>
</dbReference>
<evidence type="ECO:0000256" key="5">
    <source>
        <dbReference type="ARBA" id="ARBA00022984"/>
    </source>
</evidence>
<evidence type="ECO:0000256" key="3">
    <source>
        <dbReference type="ARBA" id="ARBA00022692"/>
    </source>
</evidence>
<evidence type="ECO:0000256" key="2">
    <source>
        <dbReference type="ARBA" id="ARBA00022475"/>
    </source>
</evidence>
<dbReference type="Proteomes" id="UP001589693">
    <property type="component" value="Unassembled WGS sequence"/>
</dbReference>
<comment type="subcellular location">
    <subcellularLocation>
        <location evidence="1">Cell membrane</location>
        <topology evidence="1">Multi-pass membrane protein</topology>
    </subcellularLocation>
</comment>
<gene>
    <name evidence="9" type="primary">murJ</name>
    <name evidence="9" type="ORF">ACFFQA_21975</name>
</gene>
<feature type="transmembrane region" description="Helical" evidence="8">
    <location>
        <begin position="474"/>
        <end position="498"/>
    </location>
</feature>
<feature type="transmembrane region" description="Helical" evidence="8">
    <location>
        <begin position="338"/>
        <end position="357"/>
    </location>
</feature>
<feature type="transmembrane region" description="Helical" evidence="8">
    <location>
        <begin position="440"/>
        <end position="462"/>
    </location>
</feature>
<keyword evidence="5" id="KW-0573">Peptidoglycan synthesis</keyword>
<feature type="transmembrane region" description="Helical" evidence="8">
    <location>
        <begin position="149"/>
        <end position="172"/>
    </location>
</feature>
<reference evidence="9 10" key="1">
    <citation type="submission" date="2024-09" db="EMBL/GenBank/DDBJ databases">
        <authorList>
            <person name="Sun Q."/>
            <person name="Mori K."/>
        </authorList>
    </citation>
    <scope>NUCLEOTIDE SEQUENCE [LARGE SCALE GENOMIC DNA]</scope>
    <source>
        <strain evidence="9 10">TBRC 7907</strain>
    </source>
</reference>
<dbReference type="Pfam" id="PF03023">
    <property type="entry name" value="MurJ"/>
    <property type="match status" value="1"/>
</dbReference>
<sequence>MTASTAGANGAAPIPAVAKPEPSLAKASGSMAIATLVSRITGFGSRALLLWIIGSGVITDSYNAALTVPLQIYELLLGGVLTSVLVPLLVRAQKDDADGGLAYTQRLLTMGPVLAAGATVVAVACAPLLTKIYVDGSTNKANPELATAFAYLLLPEIVFFAIGALFMAVLNARGVFGPTAWAPVMNNVVVVVTLGVYALLPGELTLNPVRMTDAHLLVLGAGTTLGIAVQAFVMLPAMRRVGVRFRWRWGWDKRLTEFAGLAGWTSLYAIFGIVGIVVNTRVATAAANGSLTQYSLAWQLFQLPYGILGVSLLTAIMPRMSRNAADGNIKAVVGDLGLGTRLMALMLVPVSGALTVIGSDIGVSIFNLGKTSYDQAYNLGTTLAVSAFGLLPYAVNLLQMRVFQAMKDARTPALIMLMMMAFKIPAILLCPKLLAPEDVVLGLATINSFTFVVGWVIGDIWLRIRLGRLETGKTLRSVALAVFATVIGGSIMFSASVLVDWIVPVGISNYWYSVVSLVTAGPLGLLATFAVLAALDIEELRPALNRIGRIVRRK</sequence>
<keyword evidence="4" id="KW-0133">Cell shape</keyword>
<proteinExistence type="predicted"/>
<name>A0ABV6A0C4_9PSEU</name>
<evidence type="ECO:0000256" key="6">
    <source>
        <dbReference type="ARBA" id="ARBA00022989"/>
    </source>
</evidence>
<evidence type="ECO:0000256" key="1">
    <source>
        <dbReference type="ARBA" id="ARBA00004651"/>
    </source>
</evidence>
<feature type="transmembrane region" description="Helical" evidence="8">
    <location>
        <begin position="377"/>
        <end position="399"/>
    </location>
</feature>
<comment type="caution">
    <text evidence="9">The sequence shown here is derived from an EMBL/GenBank/DDBJ whole genome shotgun (WGS) entry which is preliminary data.</text>
</comment>
<keyword evidence="10" id="KW-1185">Reference proteome</keyword>
<feature type="transmembrane region" description="Helical" evidence="8">
    <location>
        <begin position="298"/>
        <end position="317"/>
    </location>
</feature>
<feature type="transmembrane region" description="Helical" evidence="8">
    <location>
        <begin position="214"/>
        <end position="237"/>
    </location>
</feature>
<keyword evidence="7 8" id="KW-0472">Membrane</keyword>
<feature type="transmembrane region" description="Helical" evidence="8">
    <location>
        <begin position="111"/>
        <end position="129"/>
    </location>
</feature>
<feature type="transmembrane region" description="Helical" evidence="8">
    <location>
        <begin position="184"/>
        <end position="202"/>
    </location>
</feature>
<feature type="transmembrane region" description="Helical" evidence="8">
    <location>
        <begin position="411"/>
        <end position="434"/>
    </location>
</feature>
<dbReference type="PANTHER" id="PTHR47019:SF1">
    <property type="entry name" value="LIPID II FLIPPASE MURJ"/>
    <property type="match status" value="1"/>
</dbReference>
<dbReference type="RefSeq" id="WP_377855199.1">
    <property type="nucleotide sequence ID" value="NZ_JBHLZU010000018.1"/>
</dbReference>
<dbReference type="NCBIfam" id="TIGR01695">
    <property type="entry name" value="murJ_mviN"/>
    <property type="match status" value="1"/>
</dbReference>
<organism evidence="9 10">
    <name type="scientific">Allokutzneria oryzae</name>
    <dbReference type="NCBI Taxonomy" id="1378989"/>
    <lineage>
        <taxon>Bacteria</taxon>
        <taxon>Bacillati</taxon>
        <taxon>Actinomycetota</taxon>
        <taxon>Actinomycetes</taxon>
        <taxon>Pseudonocardiales</taxon>
        <taxon>Pseudonocardiaceae</taxon>
        <taxon>Allokutzneria</taxon>
    </lineage>
</organism>
<feature type="transmembrane region" description="Helical" evidence="8">
    <location>
        <begin position="70"/>
        <end position="90"/>
    </location>
</feature>
<accession>A0ABV6A0C4</accession>
<keyword evidence="3 8" id="KW-0812">Transmembrane</keyword>
<evidence type="ECO:0000313" key="9">
    <source>
        <dbReference type="EMBL" id="MFB9906609.1"/>
    </source>
</evidence>
<evidence type="ECO:0000313" key="10">
    <source>
        <dbReference type="Proteomes" id="UP001589693"/>
    </source>
</evidence>
<feature type="transmembrane region" description="Helical" evidence="8">
    <location>
        <begin position="510"/>
        <end position="535"/>
    </location>
</feature>
<evidence type="ECO:0000256" key="4">
    <source>
        <dbReference type="ARBA" id="ARBA00022960"/>
    </source>
</evidence>
<keyword evidence="6 8" id="KW-1133">Transmembrane helix</keyword>
<evidence type="ECO:0000256" key="8">
    <source>
        <dbReference type="SAM" id="Phobius"/>
    </source>
</evidence>
<dbReference type="PANTHER" id="PTHR47019">
    <property type="entry name" value="LIPID II FLIPPASE MURJ"/>
    <property type="match status" value="1"/>
</dbReference>